<evidence type="ECO:0000259" key="6">
    <source>
        <dbReference type="SMART" id="SM00062"/>
    </source>
</evidence>
<dbReference type="PANTHER" id="PTHR30085">
    <property type="entry name" value="AMINO ACID ABC TRANSPORTER PERMEASE"/>
    <property type="match status" value="1"/>
</dbReference>
<name>A0A512NEM8_9HYPH</name>
<accession>A0A512NEM8</accession>
<evidence type="ECO:0000256" key="1">
    <source>
        <dbReference type="ARBA" id="ARBA00010333"/>
    </source>
</evidence>
<evidence type="ECO:0000313" key="8">
    <source>
        <dbReference type="Proteomes" id="UP000321058"/>
    </source>
</evidence>
<dbReference type="InterPro" id="IPR001638">
    <property type="entry name" value="Solute-binding_3/MltF_N"/>
</dbReference>
<feature type="chain" id="PRO_5021735176" evidence="5">
    <location>
        <begin position="24"/>
        <end position="343"/>
    </location>
</feature>
<comment type="similarity">
    <text evidence="1 4">Belongs to the bacterial solute-binding protein 3 family.</text>
</comment>
<dbReference type="PANTHER" id="PTHR30085:SF7">
    <property type="entry name" value="AMINO-ACID ABC TRANSPORTER-BINDING PROTEIN YHDW-RELATED"/>
    <property type="match status" value="1"/>
</dbReference>
<keyword evidence="3 5" id="KW-0732">Signal</keyword>
<keyword evidence="8" id="KW-1185">Reference proteome</keyword>
<dbReference type="SMART" id="SM00062">
    <property type="entry name" value="PBPb"/>
    <property type="match status" value="1"/>
</dbReference>
<keyword evidence="2" id="KW-0813">Transport</keyword>
<evidence type="ECO:0000256" key="5">
    <source>
        <dbReference type="SAM" id="SignalP"/>
    </source>
</evidence>
<reference evidence="7 8" key="1">
    <citation type="submission" date="2019-07" db="EMBL/GenBank/DDBJ databases">
        <title>Whole genome shotgun sequence of Reyranella soli NBRC 108950.</title>
        <authorList>
            <person name="Hosoyama A."/>
            <person name="Uohara A."/>
            <person name="Ohji S."/>
            <person name="Ichikawa N."/>
        </authorList>
    </citation>
    <scope>NUCLEOTIDE SEQUENCE [LARGE SCALE GENOMIC DNA]</scope>
    <source>
        <strain evidence="7 8">NBRC 108950</strain>
    </source>
</reference>
<dbReference type="InterPro" id="IPR018313">
    <property type="entry name" value="SBP_3_CS"/>
</dbReference>
<protein>
    <submittedName>
        <fullName evidence="7">Amino acid ABC transporter substrate-binding protein</fullName>
    </submittedName>
</protein>
<dbReference type="Gene3D" id="3.40.190.10">
    <property type="entry name" value="Periplasmic binding protein-like II"/>
    <property type="match status" value="2"/>
</dbReference>
<dbReference type="EMBL" id="BKAJ01000078">
    <property type="protein sequence ID" value="GEP57398.1"/>
    <property type="molecule type" value="Genomic_DNA"/>
</dbReference>
<dbReference type="SUPFAM" id="SSF53850">
    <property type="entry name" value="Periplasmic binding protein-like II"/>
    <property type="match status" value="1"/>
</dbReference>
<feature type="domain" description="Solute-binding protein family 3/N-terminal" evidence="6">
    <location>
        <begin position="35"/>
        <end position="268"/>
    </location>
</feature>
<dbReference type="AlphaFoldDB" id="A0A512NEM8"/>
<comment type="caution">
    <text evidence="7">The sequence shown here is derived from an EMBL/GenBank/DDBJ whole genome shotgun (WGS) entry which is preliminary data.</text>
</comment>
<dbReference type="RefSeq" id="WP_147151769.1">
    <property type="nucleotide sequence ID" value="NZ_BKAJ01000078.1"/>
</dbReference>
<evidence type="ECO:0000256" key="4">
    <source>
        <dbReference type="RuleBase" id="RU003744"/>
    </source>
</evidence>
<proteinExistence type="inferred from homology"/>
<sequence length="343" mass="36994">MRNVLLAAAAGFAATVFSTGAMAGKDLDAIKARGSLVCGVGTGTAGFMMQDSQGKWVGLDVDVCRAIAAAIFGDSEKVKYVGLTSQQRFTALQSGEVDVLSNNTTETLTRDTALGLDFTAVTYYDGQGFLVNKKLGVKSAKELNGATVCVAPGTTTELNLADYFRANKMTFKPVVIEKVEEVRAAFFSGRCDVYTNDSSSLYATRAANVPAPAKPEDFIVLPEIISKEPLAPAVRHGDNQFADIVRWTQYAMIEAEEYGIDSKNVDEMLKSENPSIKRILGVTPGMGKALGVDEKWVYNIIKQVGNYGESFERNVGQGSILKIDRGLNNLWTKGGLQYAPPIR</sequence>
<dbReference type="CDD" id="cd13692">
    <property type="entry name" value="PBP2_BztA"/>
    <property type="match status" value="1"/>
</dbReference>
<organism evidence="7 8">
    <name type="scientific">Reyranella soli</name>
    <dbReference type="NCBI Taxonomy" id="1230389"/>
    <lineage>
        <taxon>Bacteria</taxon>
        <taxon>Pseudomonadati</taxon>
        <taxon>Pseudomonadota</taxon>
        <taxon>Alphaproteobacteria</taxon>
        <taxon>Hyphomicrobiales</taxon>
        <taxon>Reyranellaceae</taxon>
        <taxon>Reyranella</taxon>
    </lineage>
</organism>
<evidence type="ECO:0000256" key="2">
    <source>
        <dbReference type="ARBA" id="ARBA00022448"/>
    </source>
</evidence>
<evidence type="ECO:0000256" key="3">
    <source>
        <dbReference type="ARBA" id="ARBA00022729"/>
    </source>
</evidence>
<dbReference type="InterPro" id="IPR051455">
    <property type="entry name" value="Bact_solute-bind_prot3"/>
</dbReference>
<dbReference type="OrthoDB" id="9777941at2"/>
<evidence type="ECO:0000313" key="7">
    <source>
        <dbReference type="EMBL" id="GEP57398.1"/>
    </source>
</evidence>
<dbReference type="GO" id="GO:0006865">
    <property type="term" value="P:amino acid transport"/>
    <property type="evidence" value="ECO:0007669"/>
    <property type="project" value="TreeGrafter"/>
</dbReference>
<feature type="signal peptide" evidence="5">
    <location>
        <begin position="1"/>
        <end position="23"/>
    </location>
</feature>
<dbReference type="PROSITE" id="PS01039">
    <property type="entry name" value="SBP_BACTERIAL_3"/>
    <property type="match status" value="1"/>
</dbReference>
<dbReference type="Pfam" id="PF00497">
    <property type="entry name" value="SBP_bac_3"/>
    <property type="match status" value="1"/>
</dbReference>
<gene>
    <name evidence="7" type="ORF">RSO01_45640</name>
</gene>
<dbReference type="Proteomes" id="UP000321058">
    <property type="component" value="Unassembled WGS sequence"/>
</dbReference>